<feature type="transmembrane region" description="Helical" evidence="1">
    <location>
        <begin position="463"/>
        <end position="484"/>
    </location>
</feature>
<dbReference type="AlphaFoldDB" id="A0A549SXG0"/>
<dbReference type="RefSeq" id="WP_185966490.1">
    <property type="nucleotide sequence ID" value="NZ_VJMF01000039.1"/>
</dbReference>
<evidence type="ECO:0000313" key="3">
    <source>
        <dbReference type="Proteomes" id="UP000316781"/>
    </source>
</evidence>
<evidence type="ECO:0000313" key="2">
    <source>
        <dbReference type="EMBL" id="TRL34331.1"/>
    </source>
</evidence>
<comment type="caution">
    <text evidence="2">The sequence shown here is derived from an EMBL/GenBank/DDBJ whole genome shotgun (WGS) entry which is preliminary data.</text>
</comment>
<feature type="transmembrane region" description="Helical" evidence="1">
    <location>
        <begin position="270"/>
        <end position="300"/>
    </location>
</feature>
<feature type="transmembrane region" description="Helical" evidence="1">
    <location>
        <begin position="21"/>
        <end position="47"/>
    </location>
</feature>
<evidence type="ECO:0000256" key="1">
    <source>
        <dbReference type="SAM" id="Phobius"/>
    </source>
</evidence>
<feature type="transmembrane region" description="Helical" evidence="1">
    <location>
        <begin position="377"/>
        <end position="396"/>
    </location>
</feature>
<reference evidence="2 3" key="1">
    <citation type="submission" date="2019-07" db="EMBL/GenBank/DDBJ databases">
        <title>Ln-dependent methylotrophs.</title>
        <authorList>
            <person name="Tani A."/>
        </authorList>
    </citation>
    <scope>NUCLEOTIDE SEQUENCE [LARGE SCALE GENOMIC DNA]</scope>
    <source>
        <strain evidence="2 3">SM89A</strain>
    </source>
</reference>
<keyword evidence="1" id="KW-0472">Membrane</keyword>
<feature type="transmembrane region" description="Helical" evidence="1">
    <location>
        <begin position="228"/>
        <end position="250"/>
    </location>
</feature>
<sequence length="602" mass="65971">MSDLDTSCDAERRNAAFHRTLKGATIISSALVLFGVGVASLTEPVYIDTVRQPKFVWLTTYFFRSQDAPWLIGVALLLAILAIARPTFPRSFGCLGKPSRRVTAVSLLALLVLVCGVVGTHSIFHDYHLSRDEILAEFDATIFRSGHLIAPIAPEHRPLATALAPTFMVPIDQIDGFVSAYLPGNAALRALVGFIDPAATNPLLAAFAVIAVFAVARRLWPSDPAPALVAAVLTATSSQLIVGSMTSYAMTAHLTLDMLWLWLFLRDDKAGHAAAIIVGAFAIGLHQTIFHPLFAAPFILRLWISQRRSVAAAYIGSYAIALLFWIGYWQLLALWRGVSMETSDEVGLVYFIARVLVLLTSFQWSGADLMAKNILRFVVWQNPVLLPLVILSYTQIREGSGIARELAAGVCLTLIAMFIVLPYQGHGWGYRYLHGLLGNFSLLAAYGWVDLAARANARASRELGSTLAIGCVIGALVLLPAHLIQAQRFVEPYARAADAIARTDADFVIVDKSRLLFAADLVRNDPFLRNRPKILDLTYLEEDQIRALCATNEIALFEKADATALGVSRHDEATKTDDDMLGRKRRLMSDLRCGADMGQRNR</sequence>
<feature type="transmembrane region" description="Helical" evidence="1">
    <location>
        <begin position="105"/>
        <end position="124"/>
    </location>
</feature>
<feature type="transmembrane region" description="Helical" evidence="1">
    <location>
        <begin position="402"/>
        <end position="421"/>
    </location>
</feature>
<dbReference type="EMBL" id="VJMF01000039">
    <property type="protein sequence ID" value="TRL34331.1"/>
    <property type="molecule type" value="Genomic_DNA"/>
</dbReference>
<feature type="transmembrane region" description="Helical" evidence="1">
    <location>
        <begin position="312"/>
        <end position="335"/>
    </location>
</feature>
<gene>
    <name evidence="2" type="ORF">FM996_09710</name>
</gene>
<organism evidence="2 3">
    <name type="scientific">Methylosinus sporium</name>
    <dbReference type="NCBI Taxonomy" id="428"/>
    <lineage>
        <taxon>Bacteria</taxon>
        <taxon>Pseudomonadati</taxon>
        <taxon>Pseudomonadota</taxon>
        <taxon>Alphaproteobacteria</taxon>
        <taxon>Hyphomicrobiales</taxon>
        <taxon>Methylocystaceae</taxon>
        <taxon>Methylosinus</taxon>
    </lineage>
</organism>
<keyword evidence="1" id="KW-0812">Transmembrane</keyword>
<dbReference type="Proteomes" id="UP000316781">
    <property type="component" value="Unassembled WGS sequence"/>
</dbReference>
<proteinExistence type="predicted"/>
<keyword evidence="1" id="KW-1133">Transmembrane helix</keyword>
<accession>A0A549SXG0</accession>
<feature type="transmembrane region" description="Helical" evidence="1">
    <location>
        <begin position="67"/>
        <end position="84"/>
    </location>
</feature>
<protein>
    <submittedName>
        <fullName evidence="2">Uncharacterized protein</fullName>
    </submittedName>
</protein>
<name>A0A549SXG0_METSR</name>
<feature type="transmembrane region" description="Helical" evidence="1">
    <location>
        <begin position="198"/>
        <end position="216"/>
    </location>
</feature>
<feature type="transmembrane region" description="Helical" evidence="1">
    <location>
        <begin position="433"/>
        <end position="451"/>
    </location>
</feature>
<feature type="transmembrane region" description="Helical" evidence="1">
    <location>
        <begin position="347"/>
        <end position="365"/>
    </location>
</feature>